<sequence>MNRRTKRIEEWREDDDGRRGGNGERRWWLWGVLGRGSTPACW</sequence>
<dbReference type="EMBL" id="JAAIUW010000012">
    <property type="protein sequence ID" value="KAF7807669.1"/>
    <property type="molecule type" value="Genomic_DNA"/>
</dbReference>
<dbReference type="AlphaFoldDB" id="A0A834SP96"/>
<gene>
    <name evidence="1" type="ORF">G2W53_039830</name>
</gene>
<evidence type="ECO:0000313" key="1">
    <source>
        <dbReference type="EMBL" id="KAF7807669.1"/>
    </source>
</evidence>
<comment type="caution">
    <text evidence="1">The sequence shown here is derived from an EMBL/GenBank/DDBJ whole genome shotgun (WGS) entry which is preliminary data.</text>
</comment>
<keyword evidence="2" id="KW-1185">Reference proteome</keyword>
<accession>A0A834SP96</accession>
<reference evidence="1" key="1">
    <citation type="submission" date="2020-09" db="EMBL/GenBank/DDBJ databases">
        <title>Genome-Enabled Discovery of Anthraquinone Biosynthesis in Senna tora.</title>
        <authorList>
            <person name="Kang S.-H."/>
            <person name="Pandey R.P."/>
            <person name="Lee C.-M."/>
            <person name="Sim J.-S."/>
            <person name="Jeong J.-T."/>
            <person name="Choi B.-S."/>
            <person name="Jung M."/>
            <person name="Ginzburg D."/>
            <person name="Zhao K."/>
            <person name="Won S.Y."/>
            <person name="Oh T.-J."/>
            <person name="Yu Y."/>
            <person name="Kim N.-H."/>
            <person name="Lee O.R."/>
            <person name="Lee T.-H."/>
            <person name="Bashyal P."/>
            <person name="Kim T.-S."/>
            <person name="Lee W.-H."/>
            <person name="Kawkins C."/>
            <person name="Kim C.-K."/>
            <person name="Kim J.S."/>
            <person name="Ahn B.O."/>
            <person name="Rhee S.Y."/>
            <person name="Sohng J.K."/>
        </authorList>
    </citation>
    <scope>NUCLEOTIDE SEQUENCE</scope>
    <source>
        <tissue evidence="1">Leaf</tissue>
    </source>
</reference>
<dbReference type="Proteomes" id="UP000634136">
    <property type="component" value="Unassembled WGS sequence"/>
</dbReference>
<evidence type="ECO:0000313" key="2">
    <source>
        <dbReference type="Proteomes" id="UP000634136"/>
    </source>
</evidence>
<name>A0A834SP96_9FABA</name>
<organism evidence="1 2">
    <name type="scientific">Senna tora</name>
    <dbReference type="NCBI Taxonomy" id="362788"/>
    <lineage>
        <taxon>Eukaryota</taxon>
        <taxon>Viridiplantae</taxon>
        <taxon>Streptophyta</taxon>
        <taxon>Embryophyta</taxon>
        <taxon>Tracheophyta</taxon>
        <taxon>Spermatophyta</taxon>
        <taxon>Magnoliopsida</taxon>
        <taxon>eudicotyledons</taxon>
        <taxon>Gunneridae</taxon>
        <taxon>Pentapetalae</taxon>
        <taxon>rosids</taxon>
        <taxon>fabids</taxon>
        <taxon>Fabales</taxon>
        <taxon>Fabaceae</taxon>
        <taxon>Caesalpinioideae</taxon>
        <taxon>Cassia clade</taxon>
        <taxon>Senna</taxon>
    </lineage>
</organism>
<protein>
    <submittedName>
        <fullName evidence="1">Uncharacterized protein</fullName>
    </submittedName>
</protein>
<proteinExistence type="predicted"/>